<proteinExistence type="predicted"/>
<evidence type="ECO:0000256" key="6">
    <source>
        <dbReference type="SAM" id="MobiDB-lite"/>
    </source>
</evidence>
<accession>A0AAV0E8J8</accession>
<dbReference type="Proteomes" id="UP001152523">
    <property type="component" value="Unassembled WGS sequence"/>
</dbReference>
<dbReference type="EMBL" id="CAMAPF010000915">
    <property type="protein sequence ID" value="CAH9119889.1"/>
    <property type="molecule type" value="Genomic_DNA"/>
</dbReference>
<feature type="domain" description="RanBP2-type" evidence="7">
    <location>
        <begin position="285"/>
        <end position="314"/>
    </location>
</feature>
<evidence type="ECO:0000256" key="3">
    <source>
        <dbReference type="ARBA" id="ARBA00022833"/>
    </source>
</evidence>
<evidence type="ECO:0000259" key="7">
    <source>
        <dbReference type="PROSITE" id="PS50199"/>
    </source>
</evidence>
<gene>
    <name evidence="8" type="ORF">CEPIT_LOCUS22801</name>
</gene>
<feature type="domain" description="RanBP2-type" evidence="7">
    <location>
        <begin position="362"/>
        <end position="391"/>
    </location>
</feature>
<dbReference type="SMART" id="SM00547">
    <property type="entry name" value="ZnF_RBZ"/>
    <property type="match status" value="3"/>
</dbReference>
<evidence type="ECO:0000256" key="1">
    <source>
        <dbReference type="ARBA" id="ARBA00022723"/>
    </source>
</evidence>
<feature type="coiled-coil region" evidence="5">
    <location>
        <begin position="223"/>
        <end position="250"/>
    </location>
</feature>
<comment type="caution">
    <text evidence="8">The sequence shown here is derived from an EMBL/GenBank/DDBJ whole genome shotgun (WGS) entry which is preliminary data.</text>
</comment>
<dbReference type="PANTHER" id="PTHR23111:SF23">
    <property type="entry name" value="RAN BP2_NZF ZINC FINGER-LIKE SUPERFAMILY PROTEIN"/>
    <property type="match status" value="1"/>
</dbReference>
<evidence type="ECO:0000313" key="9">
    <source>
        <dbReference type="Proteomes" id="UP001152523"/>
    </source>
</evidence>
<dbReference type="PROSITE" id="PS50199">
    <property type="entry name" value="ZF_RANBP2_2"/>
    <property type="match status" value="3"/>
</dbReference>
<protein>
    <recommendedName>
        <fullName evidence="7">RanBP2-type domain-containing protein</fullName>
    </recommendedName>
</protein>
<evidence type="ECO:0000256" key="4">
    <source>
        <dbReference type="PROSITE-ProRule" id="PRU00322"/>
    </source>
</evidence>
<feature type="domain" description="RanBP2-type" evidence="7">
    <location>
        <begin position="329"/>
        <end position="358"/>
    </location>
</feature>
<keyword evidence="9" id="KW-1185">Reference proteome</keyword>
<evidence type="ECO:0000256" key="2">
    <source>
        <dbReference type="ARBA" id="ARBA00022771"/>
    </source>
</evidence>
<dbReference type="InterPro" id="IPR001876">
    <property type="entry name" value="Znf_RanBP2"/>
</dbReference>
<dbReference type="PANTHER" id="PTHR23111">
    <property type="entry name" value="ZINC FINGER PROTEIN"/>
    <property type="match status" value="1"/>
</dbReference>
<evidence type="ECO:0000256" key="5">
    <source>
        <dbReference type="SAM" id="Coils"/>
    </source>
</evidence>
<dbReference type="PROSITE" id="PS01358">
    <property type="entry name" value="ZF_RANBP2_1"/>
    <property type="match status" value="3"/>
</dbReference>
<evidence type="ECO:0000313" key="8">
    <source>
        <dbReference type="EMBL" id="CAH9119889.1"/>
    </source>
</evidence>
<keyword evidence="3" id="KW-0862">Zinc</keyword>
<dbReference type="Pfam" id="PF00641">
    <property type="entry name" value="Zn_ribbon_RanBP"/>
    <property type="match status" value="3"/>
</dbReference>
<organism evidence="8 9">
    <name type="scientific">Cuscuta epithymum</name>
    <dbReference type="NCBI Taxonomy" id="186058"/>
    <lineage>
        <taxon>Eukaryota</taxon>
        <taxon>Viridiplantae</taxon>
        <taxon>Streptophyta</taxon>
        <taxon>Embryophyta</taxon>
        <taxon>Tracheophyta</taxon>
        <taxon>Spermatophyta</taxon>
        <taxon>Magnoliopsida</taxon>
        <taxon>eudicotyledons</taxon>
        <taxon>Gunneridae</taxon>
        <taxon>Pentapetalae</taxon>
        <taxon>asterids</taxon>
        <taxon>lamiids</taxon>
        <taxon>Solanales</taxon>
        <taxon>Convolvulaceae</taxon>
        <taxon>Cuscuteae</taxon>
        <taxon>Cuscuta</taxon>
        <taxon>Cuscuta subgen. Cuscuta</taxon>
    </lineage>
</organism>
<reference evidence="8" key="1">
    <citation type="submission" date="2022-07" db="EMBL/GenBank/DDBJ databases">
        <authorList>
            <person name="Macas J."/>
            <person name="Novak P."/>
            <person name="Neumann P."/>
        </authorList>
    </citation>
    <scope>NUCLEOTIDE SEQUENCE</scope>
</reference>
<keyword evidence="2 4" id="KW-0863">Zinc-finger</keyword>
<name>A0AAV0E8J8_9ASTE</name>
<dbReference type="GO" id="GO:0008270">
    <property type="term" value="F:zinc ion binding"/>
    <property type="evidence" value="ECO:0007669"/>
    <property type="project" value="UniProtKB-KW"/>
</dbReference>
<dbReference type="GO" id="GO:0005737">
    <property type="term" value="C:cytoplasm"/>
    <property type="evidence" value="ECO:0007669"/>
    <property type="project" value="TreeGrafter"/>
</dbReference>
<dbReference type="AlphaFoldDB" id="A0AAV0E8J8"/>
<keyword evidence="5" id="KW-0175">Coiled coil</keyword>
<sequence length="529" mass="60541">MLTFFSSATRNSILSKPLKFPTPEYLISHFHSISRVSNPAIQFILEEAEEDFPSSREPIQSSPFGNGEIPRSRESGSGVQISHPWPEWIDLMKKLLKNGYFSGDGNPFPRNNESGIKDSNQIRTACLNFARDQFDLVRHMSRKDIQVISEAGCPSIDRKVVNSGKRLRAYLGIDEGNVCSSCILRGNCERAYIKAREDEGIGRTVDVMRFLLTYGLDPTCGSVENKSHMNKRLEESVRKLLKEMVELSINEGDDYESQDASSVVRSSTQGIAENHKDSTVNGPMKPGDWLCTNCNFLNFARNIKCLRCNGISQERLHNLRSEQDNLPLKKGDWICDKCNFLNFAKNTRCLQCKETPPKRALHPGEWECESCNYINFKRNMVCLKCDHRRPRASNSIGSSSLHACLNTNNRLSSSPYLDREKQFRDGVKPNAFKSDRDEFVSRNQEAEFADFPILGGKSDISRNEQKREKWKRERMERSTNAVKSKEEDFEFKSCFVETSNHSQLPNHEDEQMADWFGHKTIQNDKRFSP</sequence>
<keyword evidence="1" id="KW-0479">Metal-binding</keyword>
<feature type="region of interest" description="Disordered" evidence="6">
    <location>
        <begin position="51"/>
        <end position="80"/>
    </location>
</feature>
<dbReference type="SUPFAM" id="SSF90209">
    <property type="entry name" value="Ran binding protein zinc finger-like"/>
    <property type="match status" value="3"/>
</dbReference>
<dbReference type="Gene3D" id="4.10.1060.10">
    <property type="entry name" value="Zinc finger, RanBP2-type"/>
    <property type="match status" value="3"/>
</dbReference>
<dbReference type="GO" id="GO:0003729">
    <property type="term" value="F:mRNA binding"/>
    <property type="evidence" value="ECO:0007669"/>
    <property type="project" value="TreeGrafter"/>
</dbReference>
<dbReference type="InterPro" id="IPR036443">
    <property type="entry name" value="Znf_RanBP2_sf"/>
</dbReference>